<proteinExistence type="predicted"/>
<dbReference type="InParanoid" id="A2DJV2"/>
<dbReference type="EMBL" id="DS113209">
    <property type="protein sequence ID" value="EAY19316.1"/>
    <property type="molecule type" value="Genomic_DNA"/>
</dbReference>
<dbReference type="SMR" id="A2DJV2"/>
<evidence type="ECO:0000313" key="1">
    <source>
        <dbReference type="EMBL" id="EAY19316.1"/>
    </source>
</evidence>
<dbReference type="KEGG" id="tva:5464841"/>
<organism evidence="1 2">
    <name type="scientific">Trichomonas vaginalis (strain ATCC PRA-98 / G3)</name>
    <dbReference type="NCBI Taxonomy" id="412133"/>
    <lineage>
        <taxon>Eukaryota</taxon>
        <taxon>Metamonada</taxon>
        <taxon>Parabasalia</taxon>
        <taxon>Trichomonadida</taxon>
        <taxon>Trichomonadidae</taxon>
        <taxon>Trichomonas</taxon>
    </lineage>
</organism>
<protein>
    <submittedName>
        <fullName evidence="1">Uncharacterized protein</fullName>
    </submittedName>
</protein>
<dbReference type="RefSeq" id="XP_001580302.1">
    <property type="nucleotide sequence ID" value="XM_001580252.1"/>
</dbReference>
<gene>
    <name evidence="1" type="ORF">TVAG_452300</name>
</gene>
<dbReference type="AlphaFoldDB" id="A2DJV2"/>
<sequence>MRKHYFPSSPPEDNPRKVTRHFLSAADKEAIDALLQQNYDAVAIATKLHHQPRQIKEYIARKVKSQENKFSFEDDQKLIMLYQQGITKESRLVKYFPDKTSWMIRNRLKLLRRRNQLESSAPTLIFKKPEEQTEPELAISNMIQNQTIDLNEELRNQDPVPKTFSPKNEDFTLESAAIHPKIQLYSVDTARLQLVRIF</sequence>
<dbReference type="VEuPathDB" id="TrichDB:TVAG_452300"/>
<dbReference type="VEuPathDB" id="TrichDB:TVAGG3_0290320"/>
<reference evidence="1" key="1">
    <citation type="submission" date="2006-10" db="EMBL/GenBank/DDBJ databases">
        <authorList>
            <person name="Amadeo P."/>
            <person name="Zhao Q."/>
            <person name="Wortman J."/>
            <person name="Fraser-Liggett C."/>
            <person name="Carlton J."/>
        </authorList>
    </citation>
    <scope>NUCLEOTIDE SEQUENCE</scope>
    <source>
        <strain evidence="1">G3</strain>
    </source>
</reference>
<accession>A2DJV2</accession>
<name>A2DJV2_TRIV3</name>
<evidence type="ECO:0000313" key="2">
    <source>
        <dbReference type="Proteomes" id="UP000001542"/>
    </source>
</evidence>
<reference evidence="1" key="2">
    <citation type="journal article" date="2007" name="Science">
        <title>Draft genome sequence of the sexually transmitted pathogen Trichomonas vaginalis.</title>
        <authorList>
            <person name="Carlton J.M."/>
            <person name="Hirt R.P."/>
            <person name="Silva J.C."/>
            <person name="Delcher A.L."/>
            <person name="Schatz M."/>
            <person name="Zhao Q."/>
            <person name="Wortman J.R."/>
            <person name="Bidwell S.L."/>
            <person name="Alsmark U.C.M."/>
            <person name="Besteiro S."/>
            <person name="Sicheritz-Ponten T."/>
            <person name="Noel C.J."/>
            <person name="Dacks J.B."/>
            <person name="Foster P.G."/>
            <person name="Simillion C."/>
            <person name="Van de Peer Y."/>
            <person name="Miranda-Saavedra D."/>
            <person name="Barton G.J."/>
            <person name="Westrop G.D."/>
            <person name="Mueller S."/>
            <person name="Dessi D."/>
            <person name="Fiori P.L."/>
            <person name="Ren Q."/>
            <person name="Paulsen I."/>
            <person name="Zhang H."/>
            <person name="Bastida-Corcuera F.D."/>
            <person name="Simoes-Barbosa A."/>
            <person name="Brown M.T."/>
            <person name="Hayes R.D."/>
            <person name="Mukherjee M."/>
            <person name="Okumura C.Y."/>
            <person name="Schneider R."/>
            <person name="Smith A.J."/>
            <person name="Vanacova S."/>
            <person name="Villalvazo M."/>
            <person name="Haas B.J."/>
            <person name="Pertea M."/>
            <person name="Feldblyum T.V."/>
            <person name="Utterback T.R."/>
            <person name="Shu C.L."/>
            <person name="Osoegawa K."/>
            <person name="de Jong P.J."/>
            <person name="Hrdy I."/>
            <person name="Horvathova L."/>
            <person name="Zubacova Z."/>
            <person name="Dolezal P."/>
            <person name="Malik S.B."/>
            <person name="Logsdon J.M. Jr."/>
            <person name="Henze K."/>
            <person name="Gupta A."/>
            <person name="Wang C.C."/>
            <person name="Dunne R.L."/>
            <person name="Upcroft J.A."/>
            <person name="Upcroft P."/>
            <person name="White O."/>
            <person name="Salzberg S.L."/>
            <person name="Tang P."/>
            <person name="Chiu C.-H."/>
            <person name="Lee Y.-S."/>
            <person name="Embley T.M."/>
            <person name="Coombs G.H."/>
            <person name="Mottram J.C."/>
            <person name="Tachezy J."/>
            <person name="Fraser-Liggett C.M."/>
            <person name="Johnson P.J."/>
        </authorList>
    </citation>
    <scope>NUCLEOTIDE SEQUENCE [LARGE SCALE GENOMIC DNA]</scope>
    <source>
        <strain evidence="1">G3</strain>
    </source>
</reference>
<dbReference type="Proteomes" id="UP000001542">
    <property type="component" value="Unassembled WGS sequence"/>
</dbReference>
<keyword evidence="2" id="KW-1185">Reference proteome</keyword>